<evidence type="ECO:0000256" key="3">
    <source>
        <dbReference type="ARBA" id="ARBA00023163"/>
    </source>
</evidence>
<keyword evidence="3" id="KW-0804">Transcription</keyword>
<evidence type="ECO:0000256" key="2">
    <source>
        <dbReference type="ARBA" id="ARBA00023125"/>
    </source>
</evidence>
<dbReference type="SUPFAM" id="SSF46785">
    <property type="entry name" value="Winged helix' DNA-binding domain"/>
    <property type="match status" value="1"/>
</dbReference>
<dbReference type="Proteomes" id="UP000263900">
    <property type="component" value="Chromosome"/>
</dbReference>
<evidence type="ECO:0000256" key="1">
    <source>
        <dbReference type="ARBA" id="ARBA00023015"/>
    </source>
</evidence>
<dbReference type="InterPro" id="IPR036388">
    <property type="entry name" value="WH-like_DNA-bd_sf"/>
</dbReference>
<keyword evidence="1" id="KW-0805">Transcription regulation</keyword>
<keyword evidence="2" id="KW-0238">DNA-binding</keyword>
<evidence type="ECO:0000259" key="4">
    <source>
        <dbReference type="PROSITE" id="PS51118"/>
    </source>
</evidence>
<dbReference type="Gene3D" id="1.10.10.10">
    <property type="entry name" value="Winged helix-like DNA-binding domain superfamily/Winged helix DNA-binding domain"/>
    <property type="match status" value="1"/>
</dbReference>
<keyword evidence="6" id="KW-1185">Reference proteome</keyword>
<sequence>MIQLNNKTYTCPVDVTLEFISGKWKLLILSHLHQFDRKSYSAIRENLPGISEKMLSQQLKELERDKLIEKEVLSVKPLRVEYYLSADGKSMAPLYEFVSQWGIDYLKKHGIDYMRDQHLYK</sequence>
<dbReference type="PANTHER" id="PTHR33204:SF29">
    <property type="entry name" value="TRANSCRIPTIONAL REGULATOR"/>
    <property type="match status" value="1"/>
</dbReference>
<reference evidence="5 6" key="1">
    <citation type="submission" date="2018-09" db="EMBL/GenBank/DDBJ databases">
        <title>Genome sequencing of strain 6GH32-13.</title>
        <authorList>
            <person name="Weon H.-Y."/>
            <person name="Heo J."/>
            <person name="Kwon S.-W."/>
        </authorList>
    </citation>
    <scope>NUCLEOTIDE SEQUENCE [LARGE SCALE GENOMIC DNA]</scope>
    <source>
        <strain evidence="5 6">5GH32-13</strain>
    </source>
</reference>
<evidence type="ECO:0000313" key="6">
    <source>
        <dbReference type="Proteomes" id="UP000263900"/>
    </source>
</evidence>
<dbReference type="RefSeq" id="WP_119054496.1">
    <property type="nucleotide sequence ID" value="NZ_CP032157.1"/>
</dbReference>
<dbReference type="PANTHER" id="PTHR33204">
    <property type="entry name" value="TRANSCRIPTIONAL REGULATOR, MARR FAMILY"/>
    <property type="match status" value="1"/>
</dbReference>
<proteinExistence type="predicted"/>
<dbReference type="EMBL" id="CP032157">
    <property type="protein sequence ID" value="AXY78624.1"/>
    <property type="molecule type" value="Genomic_DNA"/>
</dbReference>
<protein>
    <submittedName>
        <fullName evidence="5">Transcriptional regulator</fullName>
    </submittedName>
</protein>
<dbReference type="InterPro" id="IPR036390">
    <property type="entry name" value="WH_DNA-bd_sf"/>
</dbReference>
<dbReference type="PROSITE" id="PS51118">
    <property type="entry name" value="HTH_HXLR"/>
    <property type="match status" value="1"/>
</dbReference>
<accession>A0A3B7MVW5</accession>
<organism evidence="5 6">
    <name type="scientific">Paraflavitalea soli</name>
    <dbReference type="NCBI Taxonomy" id="2315862"/>
    <lineage>
        <taxon>Bacteria</taxon>
        <taxon>Pseudomonadati</taxon>
        <taxon>Bacteroidota</taxon>
        <taxon>Chitinophagia</taxon>
        <taxon>Chitinophagales</taxon>
        <taxon>Chitinophagaceae</taxon>
        <taxon>Paraflavitalea</taxon>
    </lineage>
</organism>
<name>A0A3B7MVW5_9BACT</name>
<dbReference type="Pfam" id="PF01638">
    <property type="entry name" value="HxlR"/>
    <property type="match status" value="1"/>
</dbReference>
<feature type="domain" description="HTH hxlR-type" evidence="4">
    <location>
        <begin position="11"/>
        <end position="110"/>
    </location>
</feature>
<dbReference type="AlphaFoldDB" id="A0A3B7MVW5"/>
<dbReference type="InterPro" id="IPR002577">
    <property type="entry name" value="HTH_HxlR"/>
</dbReference>
<dbReference type="GO" id="GO:0003677">
    <property type="term" value="F:DNA binding"/>
    <property type="evidence" value="ECO:0007669"/>
    <property type="project" value="UniProtKB-KW"/>
</dbReference>
<dbReference type="KEGG" id="pseg:D3H65_12755"/>
<dbReference type="OrthoDB" id="8231503at2"/>
<evidence type="ECO:0000313" key="5">
    <source>
        <dbReference type="EMBL" id="AXY78624.1"/>
    </source>
</evidence>
<gene>
    <name evidence="5" type="ORF">D3H65_12755</name>
</gene>